<dbReference type="AlphaFoldDB" id="A0A0C2H581"/>
<evidence type="ECO:0000313" key="2">
    <source>
        <dbReference type="EMBL" id="KIH64556.1"/>
    </source>
</evidence>
<organism evidence="2 3">
    <name type="scientific">Ancylostoma duodenale</name>
    <dbReference type="NCBI Taxonomy" id="51022"/>
    <lineage>
        <taxon>Eukaryota</taxon>
        <taxon>Metazoa</taxon>
        <taxon>Ecdysozoa</taxon>
        <taxon>Nematoda</taxon>
        <taxon>Chromadorea</taxon>
        <taxon>Rhabditida</taxon>
        <taxon>Rhabditina</taxon>
        <taxon>Rhabditomorpha</taxon>
        <taxon>Strongyloidea</taxon>
        <taxon>Ancylostomatidae</taxon>
        <taxon>Ancylostomatinae</taxon>
        <taxon>Ancylostoma</taxon>
    </lineage>
</organism>
<feature type="compositionally biased region" description="Low complexity" evidence="1">
    <location>
        <begin position="31"/>
        <end position="40"/>
    </location>
</feature>
<reference evidence="2 3" key="1">
    <citation type="submission" date="2013-12" db="EMBL/GenBank/DDBJ databases">
        <title>Draft genome of the parsitic nematode Ancylostoma duodenale.</title>
        <authorList>
            <person name="Mitreva M."/>
        </authorList>
    </citation>
    <scope>NUCLEOTIDE SEQUENCE [LARGE SCALE GENOMIC DNA]</scope>
    <source>
        <strain evidence="2 3">Zhejiang</strain>
    </source>
</reference>
<evidence type="ECO:0000256" key="1">
    <source>
        <dbReference type="SAM" id="MobiDB-lite"/>
    </source>
</evidence>
<dbReference type="EMBL" id="KN727996">
    <property type="protein sequence ID" value="KIH64556.1"/>
    <property type="molecule type" value="Genomic_DNA"/>
</dbReference>
<sequence length="82" mass="8899">MALKTTIIDVGKQIAEKTVNYKSAMYTVELPDYSGSPSDPDSSKAAKAESKSISVPRPPVLAPQMRYRLSTEEIPRSGGRIS</sequence>
<name>A0A0C2H581_9BILA</name>
<gene>
    <name evidence="2" type="ORF">ANCDUO_05131</name>
</gene>
<proteinExistence type="predicted"/>
<accession>A0A0C2H581</accession>
<feature type="compositionally biased region" description="Basic and acidic residues" evidence="1">
    <location>
        <begin position="41"/>
        <end position="50"/>
    </location>
</feature>
<evidence type="ECO:0000313" key="3">
    <source>
        <dbReference type="Proteomes" id="UP000054047"/>
    </source>
</evidence>
<keyword evidence="3" id="KW-1185">Reference proteome</keyword>
<protein>
    <submittedName>
        <fullName evidence="2">Uncharacterized protein</fullName>
    </submittedName>
</protein>
<dbReference type="Proteomes" id="UP000054047">
    <property type="component" value="Unassembled WGS sequence"/>
</dbReference>
<feature type="region of interest" description="Disordered" evidence="1">
    <location>
        <begin position="30"/>
        <end position="82"/>
    </location>
</feature>